<dbReference type="GO" id="GO:0003723">
    <property type="term" value="F:RNA binding"/>
    <property type="evidence" value="ECO:0007669"/>
    <property type="project" value="UniProtKB-UniRule"/>
</dbReference>
<evidence type="ECO:0000313" key="7">
    <source>
        <dbReference type="Proteomes" id="UP000053562"/>
    </source>
</evidence>
<name>A0A0J9SBH7_PLAVI</name>
<gene>
    <name evidence="6" type="ORF">PVIIG_03189</name>
</gene>
<feature type="region of interest" description="Disordered" evidence="3">
    <location>
        <begin position="263"/>
        <end position="307"/>
    </location>
</feature>
<feature type="compositionally biased region" description="Basic and acidic residues" evidence="3">
    <location>
        <begin position="40"/>
        <end position="49"/>
    </location>
</feature>
<dbReference type="InterPro" id="IPR035979">
    <property type="entry name" value="RBD_domain_sf"/>
</dbReference>
<keyword evidence="1" id="KW-0862">Zinc</keyword>
<feature type="region of interest" description="Disordered" evidence="3">
    <location>
        <begin position="712"/>
        <end position="736"/>
    </location>
</feature>
<sequence>MKSAPGVNTPLRDASNVNTPLRDHPEDTQNQDNDTPPFGKKIERIEKLKINSISTGVDSHRSSEKSASNRINLGGATPYAPGSFSKQISERDDGVETLSRTEGGAQGDNSTETNEQGNYKIKVLSLGECPIEGGHLEGHPTSGSHPSGETPILGKNPTDDFPHMSDAAYKSKEDDLLFSNLHKLATSQMGENCGRIFPFEYNLEQLGMRINGAIEANLWGHYGGDTLVEEEEEEEEEEPIRGEHKRGDISELTKQHCFAENVGDTSHQDSFPKWGDKQAVEDTKRGSEARGTNEAGSSGGGNPDWGMTLAQNGPAEMSLLPYGTTADLLTPFFPPPGRSHLLRSEVATAVRTHVGKFEAPLREEIPQQAQDQNYFYDLRTNRVWVPGEGPPPRGGATHGMTTYGEATHRRTTHGEAAPVEAATGTIIDQGLPPFGIFPNESEVGEGFHGEGRTPKLESPNVKMMEYALLTRGTQEFPPSNGRALPPFYAHHGTAPVQEKEEPQRGAFTDEKETYMQHLLEGNSIFDPLWGHHKEEEMATSGTLNGGNQSVLPTCFQFDGHLRESYEEDDSALQRGDNWGRRKMESNTNLMRLTQLEEALLSERNLYEASLCQTEGVDLTNLCNLVGGERQDGEVAHSYHFAPPVFNPYDDSKKLSVASGPNTYDYCCADFLLNYAVEEGRKKRSKKKTLHDDGFTSSSDQVLPQECDRNVGSMDERAEEGNQKGSHSHHGENFPLSKRFSKSSAKYTLIVNVPSNTTRKDLLAVFSKFGNVDLTMVVCDKKSRHPNKEWTATSGYAFVRFSTNLEAQRTLNAACAGGIRIRGSRVRATWAKKDSYSKREKEVTLKIPSSILLIRMDEFICSICKINLSYEPILLPCCYASCCSDCLRGYLVVHALGENIRCPSCSVHLADGLIKIDEHSPGVLGLLYRIHSNVKIKCQHESCTWVGSQHQYANHFFSCKFALA</sequence>
<evidence type="ECO:0008006" key="8">
    <source>
        <dbReference type="Google" id="ProtNLM"/>
    </source>
</evidence>
<dbReference type="OrthoDB" id="266020at2759"/>
<evidence type="ECO:0000256" key="2">
    <source>
        <dbReference type="PROSITE-ProRule" id="PRU00176"/>
    </source>
</evidence>
<organism evidence="6 7">
    <name type="scientific">Plasmodium vivax India VII</name>
    <dbReference type="NCBI Taxonomy" id="1077284"/>
    <lineage>
        <taxon>Eukaryota</taxon>
        <taxon>Sar</taxon>
        <taxon>Alveolata</taxon>
        <taxon>Apicomplexa</taxon>
        <taxon>Aconoidasida</taxon>
        <taxon>Haemosporida</taxon>
        <taxon>Plasmodiidae</taxon>
        <taxon>Plasmodium</taxon>
        <taxon>Plasmodium (Plasmodium)</taxon>
    </lineage>
</organism>
<dbReference type="Gene3D" id="3.30.70.330">
    <property type="match status" value="1"/>
</dbReference>
<dbReference type="CDD" id="cd16620">
    <property type="entry name" value="vRING-HC-C4C4_RBBP6"/>
    <property type="match status" value="1"/>
</dbReference>
<feature type="compositionally biased region" description="Basic and acidic residues" evidence="3">
    <location>
        <begin position="712"/>
        <end position="721"/>
    </location>
</feature>
<dbReference type="EMBL" id="KQ234289">
    <property type="protein sequence ID" value="KMZ80285.1"/>
    <property type="molecule type" value="Genomic_DNA"/>
</dbReference>
<dbReference type="InterPro" id="IPR013083">
    <property type="entry name" value="Znf_RING/FYVE/PHD"/>
</dbReference>
<dbReference type="Gene3D" id="3.30.40.10">
    <property type="entry name" value="Zinc/RING finger domain, C3HC4 (zinc finger)"/>
    <property type="match status" value="1"/>
</dbReference>
<dbReference type="PANTHER" id="PTHR35367">
    <property type="entry name" value="RRM DOMAIN-CONTAINING PROTEIN"/>
    <property type="match status" value="1"/>
</dbReference>
<evidence type="ECO:0000313" key="6">
    <source>
        <dbReference type="EMBL" id="KMZ80285.1"/>
    </source>
</evidence>
<dbReference type="SUPFAM" id="SSF54928">
    <property type="entry name" value="RNA-binding domain, RBD"/>
    <property type="match status" value="1"/>
</dbReference>
<feature type="region of interest" description="Disordered" evidence="3">
    <location>
        <begin position="1"/>
        <end position="115"/>
    </location>
</feature>
<dbReference type="AlphaFoldDB" id="A0A0J9SBH7"/>
<dbReference type="InterPro" id="IPR001841">
    <property type="entry name" value="Znf_RING"/>
</dbReference>
<dbReference type="PANTHER" id="PTHR35367:SF2">
    <property type="entry name" value="PROTEIN, PUTATIVE-RELATED"/>
    <property type="match status" value="1"/>
</dbReference>
<feature type="compositionally biased region" description="Basic and acidic residues" evidence="3">
    <location>
        <begin position="274"/>
        <end position="288"/>
    </location>
</feature>
<dbReference type="InterPro" id="IPR000504">
    <property type="entry name" value="RRM_dom"/>
</dbReference>
<keyword evidence="2" id="KW-0694">RNA-binding</keyword>
<proteinExistence type="predicted"/>
<evidence type="ECO:0000259" key="4">
    <source>
        <dbReference type="PROSITE" id="PS50089"/>
    </source>
</evidence>
<feature type="domain" description="RING-type" evidence="4">
    <location>
        <begin position="860"/>
        <end position="905"/>
    </location>
</feature>
<feature type="domain" description="RRM" evidence="5">
    <location>
        <begin position="745"/>
        <end position="832"/>
    </location>
</feature>
<keyword evidence="1" id="KW-0863">Zinc-finger</keyword>
<evidence type="ECO:0000256" key="3">
    <source>
        <dbReference type="SAM" id="MobiDB-lite"/>
    </source>
</evidence>
<dbReference type="Pfam" id="PF00076">
    <property type="entry name" value="RRM_1"/>
    <property type="match status" value="1"/>
</dbReference>
<dbReference type="SMART" id="SM00360">
    <property type="entry name" value="RRM"/>
    <property type="match status" value="1"/>
</dbReference>
<protein>
    <recommendedName>
        <fullName evidence="8">RNA binding protein</fullName>
    </recommendedName>
</protein>
<dbReference type="GO" id="GO:0008270">
    <property type="term" value="F:zinc ion binding"/>
    <property type="evidence" value="ECO:0007669"/>
    <property type="project" value="UniProtKB-KW"/>
</dbReference>
<accession>A0A0J9SBH7</accession>
<keyword evidence="1" id="KW-0479">Metal-binding</keyword>
<reference evidence="6 7" key="1">
    <citation type="submission" date="2011-08" db="EMBL/GenBank/DDBJ databases">
        <title>The Genome Sequence of Plasmodium vivax India VII.</title>
        <authorList>
            <consortium name="The Broad Institute Genome Sequencing Platform"/>
            <consortium name="The Broad Institute Genome Sequencing Center for Infectious Disease"/>
            <person name="Neafsey D."/>
            <person name="Carlton J."/>
            <person name="Barnwell J."/>
            <person name="Collins W."/>
            <person name="Escalante A."/>
            <person name="Mullikin J."/>
            <person name="Saul A."/>
            <person name="Guigo R."/>
            <person name="Camara F."/>
            <person name="Young S.K."/>
            <person name="Zeng Q."/>
            <person name="Gargeya S."/>
            <person name="Fitzgerald M."/>
            <person name="Haas B."/>
            <person name="Abouelleil A."/>
            <person name="Alvarado L."/>
            <person name="Arachchi H.M."/>
            <person name="Berlin A."/>
            <person name="Brown A."/>
            <person name="Chapman S.B."/>
            <person name="Chen Z."/>
            <person name="Dunbar C."/>
            <person name="Freedman E."/>
            <person name="Gearin G."/>
            <person name="Gellesch M."/>
            <person name="Goldberg J."/>
            <person name="Griggs A."/>
            <person name="Gujja S."/>
            <person name="Heiman D."/>
            <person name="Howarth C."/>
            <person name="Larson L."/>
            <person name="Lui A."/>
            <person name="MacDonald P.J.P."/>
            <person name="Montmayeur A."/>
            <person name="Murphy C."/>
            <person name="Neiman D."/>
            <person name="Pearson M."/>
            <person name="Priest M."/>
            <person name="Roberts A."/>
            <person name="Saif S."/>
            <person name="Shea T."/>
            <person name="Shenoy N."/>
            <person name="Sisk P."/>
            <person name="Stolte C."/>
            <person name="Sykes S."/>
            <person name="Wortman J."/>
            <person name="Nusbaum C."/>
            <person name="Birren B."/>
        </authorList>
    </citation>
    <scope>NUCLEOTIDE SEQUENCE [LARGE SCALE GENOMIC DNA]</scope>
    <source>
        <strain evidence="6 7">India VII</strain>
    </source>
</reference>
<dbReference type="Proteomes" id="UP000053562">
    <property type="component" value="Unassembled WGS sequence"/>
</dbReference>
<evidence type="ECO:0000256" key="1">
    <source>
        <dbReference type="PROSITE-ProRule" id="PRU00175"/>
    </source>
</evidence>
<evidence type="ECO:0000259" key="5">
    <source>
        <dbReference type="PROSITE" id="PS50102"/>
    </source>
</evidence>
<dbReference type="PROSITE" id="PS50102">
    <property type="entry name" value="RRM"/>
    <property type="match status" value="1"/>
</dbReference>
<dbReference type="PROSITE" id="PS50089">
    <property type="entry name" value="ZF_RING_2"/>
    <property type="match status" value="1"/>
</dbReference>
<dbReference type="InterPro" id="IPR012677">
    <property type="entry name" value="Nucleotide-bd_a/b_plait_sf"/>
</dbReference>